<dbReference type="InterPro" id="IPR051407">
    <property type="entry name" value="Bact_OM_lipoprot/Surf_antigen"/>
</dbReference>
<dbReference type="PANTHER" id="PTHR35603:SF2">
    <property type="entry name" value="OUTER MEMBRANE LIPOPROTEIN"/>
    <property type="match status" value="1"/>
</dbReference>
<evidence type="ECO:0000313" key="4">
    <source>
        <dbReference type="EMBL" id="MBC3810677.1"/>
    </source>
</evidence>
<comment type="caution">
    <text evidence="4">The sequence shown here is derived from an EMBL/GenBank/DDBJ whole genome shotgun (WGS) entry which is preliminary data.</text>
</comment>
<keyword evidence="5" id="KW-1185">Reference proteome</keyword>
<evidence type="ECO:0000313" key="5">
    <source>
        <dbReference type="Proteomes" id="UP000637632"/>
    </source>
</evidence>
<evidence type="ECO:0000256" key="2">
    <source>
        <dbReference type="ARBA" id="ARBA00023136"/>
    </source>
</evidence>
<dbReference type="InterPro" id="IPR008816">
    <property type="entry name" value="Gly_zipper_2TM_dom"/>
</dbReference>
<reference evidence="4 5" key="1">
    <citation type="submission" date="2020-08" db="EMBL/GenBank/DDBJ databases">
        <title>Novel species isolated from subtropical streams in China.</title>
        <authorList>
            <person name="Lu H."/>
        </authorList>
    </citation>
    <scope>NUCLEOTIDE SEQUENCE [LARGE SCALE GENOMIC DNA]</scope>
    <source>
        <strain evidence="4 5">CCTCC AB 2015119</strain>
    </source>
</reference>
<proteinExistence type="predicted"/>
<organism evidence="4 5">
    <name type="scientific">Undibacterium aquatile</name>
    <dbReference type="NCBI Taxonomy" id="1537398"/>
    <lineage>
        <taxon>Bacteria</taxon>
        <taxon>Pseudomonadati</taxon>
        <taxon>Pseudomonadota</taxon>
        <taxon>Betaproteobacteria</taxon>
        <taxon>Burkholderiales</taxon>
        <taxon>Oxalobacteraceae</taxon>
        <taxon>Undibacterium</taxon>
    </lineage>
</organism>
<dbReference type="EMBL" id="JACOFT010000002">
    <property type="protein sequence ID" value="MBC3810677.1"/>
    <property type="molecule type" value="Genomic_DNA"/>
</dbReference>
<keyword evidence="2" id="KW-0472">Membrane</keyword>
<dbReference type="Proteomes" id="UP000637632">
    <property type="component" value="Unassembled WGS sequence"/>
</dbReference>
<dbReference type="Pfam" id="PF05433">
    <property type="entry name" value="Rick_17kDa_Anti"/>
    <property type="match status" value="1"/>
</dbReference>
<evidence type="ECO:0000256" key="1">
    <source>
        <dbReference type="ARBA" id="ARBA00004370"/>
    </source>
</evidence>
<sequence>MRNVAVDGNVSGAGTVVGALVGGVLGHQVGKGTGNDLATIGGAIAGGIVGNQMERGSVGQKMRTELTVQFPNGETRTMLIDNHAGYRVGDRIRVTTQNGQLVPMQ</sequence>
<evidence type="ECO:0000259" key="3">
    <source>
        <dbReference type="Pfam" id="PF05433"/>
    </source>
</evidence>
<gene>
    <name evidence="4" type="ORF">H8K26_04420</name>
</gene>
<comment type="subcellular location">
    <subcellularLocation>
        <location evidence="1">Membrane</location>
    </subcellularLocation>
</comment>
<feature type="domain" description="Glycine zipper 2TM" evidence="3">
    <location>
        <begin position="13"/>
        <end position="54"/>
    </location>
</feature>
<name>A0ABR6XCR0_9BURK</name>
<accession>A0ABR6XCR0</accession>
<protein>
    <submittedName>
        <fullName evidence="4">Glycine zipper 2TM domain-containing protein</fullName>
    </submittedName>
</protein>
<dbReference type="PANTHER" id="PTHR35603">
    <property type="match status" value="1"/>
</dbReference>